<reference evidence="4" key="1">
    <citation type="submission" date="2025-08" db="UniProtKB">
        <authorList>
            <consortium name="RefSeq"/>
        </authorList>
    </citation>
    <scope>IDENTIFICATION</scope>
    <source>
        <tissue evidence="4">Total insect</tissue>
    </source>
</reference>
<dbReference type="InParanoid" id="A0A6P8Z9M9"/>
<keyword evidence="1" id="KW-0862">Zinc</keyword>
<organism evidence="4">
    <name type="scientific">Thrips palmi</name>
    <name type="common">Melon thrips</name>
    <dbReference type="NCBI Taxonomy" id="161013"/>
    <lineage>
        <taxon>Eukaryota</taxon>
        <taxon>Metazoa</taxon>
        <taxon>Ecdysozoa</taxon>
        <taxon>Arthropoda</taxon>
        <taxon>Hexapoda</taxon>
        <taxon>Insecta</taxon>
        <taxon>Pterygota</taxon>
        <taxon>Neoptera</taxon>
        <taxon>Paraneoptera</taxon>
        <taxon>Thysanoptera</taxon>
        <taxon>Terebrantia</taxon>
        <taxon>Thripoidea</taxon>
        <taxon>Thripidae</taxon>
        <taxon>Thrips</taxon>
    </lineage>
</organism>
<evidence type="ECO:0000256" key="1">
    <source>
        <dbReference type="PROSITE-ProRule" id="PRU00325"/>
    </source>
</evidence>
<keyword evidence="1" id="KW-0863">Zinc-finger</keyword>
<keyword evidence="3" id="KW-1185">Reference proteome</keyword>
<name>A0A6P8Z9M9_THRPL</name>
<feature type="domain" description="SWIM-type" evidence="2">
    <location>
        <begin position="62"/>
        <end position="107"/>
    </location>
</feature>
<dbReference type="OrthoDB" id="7697815at2759"/>
<sequence>MILSVLDAVNASIGFERPIREGEQVLQAGFVVAIGIKAKNDDELHIQALVLRTTGVTTKTPYVIEIWVDLSKPPGQRVTKDSSPECQCPAGASEKCKHIIAVLLYLSRVEESDLDDLSCTDIEQQWGSLKAAPLQEYEAKKLTELCHVKAKRDVYVSNMPEVTKEMEERWKEALTNCKKFS</sequence>
<accession>A0A6P8Z9M9</accession>
<proteinExistence type="predicted"/>
<evidence type="ECO:0000313" key="4">
    <source>
        <dbReference type="RefSeq" id="XP_034247196.1"/>
    </source>
</evidence>
<dbReference type="InterPro" id="IPR007527">
    <property type="entry name" value="Znf_SWIM"/>
</dbReference>
<dbReference type="AlphaFoldDB" id="A0A6P8Z9M9"/>
<dbReference type="Pfam" id="PF04434">
    <property type="entry name" value="SWIM"/>
    <property type="match status" value="1"/>
</dbReference>
<evidence type="ECO:0000259" key="2">
    <source>
        <dbReference type="PROSITE" id="PS50966"/>
    </source>
</evidence>
<dbReference type="Proteomes" id="UP000515158">
    <property type="component" value="Unplaced"/>
</dbReference>
<keyword evidence="1" id="KW-0479">Metal-binding</keyword>
<gene>
    <name evidence="4" type="primary">LOC117648656</name>
</gene>
<protein>
    <submittedName>
        <fullName evidence="4">Uncharacterized protein LOC117648656</fullName>
    </submittedName>
</protein>
<dbReference type="GeneID" id="117648656"/>
<dbReference type="KEGG" id="tpal:117648656"/>
<dbReference type="GO" id="GO:0008270">
    <property type="term" value="F:zinc ion binding"/>
    <property type="evidence" value="ECO:0007669"/>
    <property type="project" value="UniProtKB-KW"/>
</dbReference>
<dbReference type="PROSITE" id="PS50966">
    <property type="entry name" value="ZF_SWIM"/>
    <property type="match status" value="1"/>
</dbReference>
<dbReference type="RefSeq" id="XP_034247196.1">
    <property type="nucleotide sequence ID" value="XM_034391305.1"/>
</dbReference>
<evidence type="ECO:0000313" key="3">
    <source>
        <dbReference type="Proteomes" id="UP000515158"/>
    </source>
</evidence>